<evidence type="ECO:0000313" key="1">
    <source>
        <dbReference type="EMBL" id="EXI68891.1"/>
    </source>
</evidence>
<dbReference type="PATRIC" id="fig|1454001.3.peg.892"/>
<organism evidence="1 2">
    <name type="scientific">Candidatus Accumulibacter adjunctus</name>
    <dbReference type="NCBI Taxonomy" id="1454001"/>
    <lineage>
        <taxon>Bacteria</taxon>
        <taxon>Pseudomonadati</taxon>
        <taxon>Pseudomonadota</taxon>
        <taxon>Betaproteobacteria</taxon>
        <taxon>Candidatus Accumulibacter</taxon>
    </lineage>
</organism>
<keyword evidence="2" id="KW-1185">Reference proteome</keyword>
<dbReference type="EMBL" id="JFAX01000003">
    <property type="protein sequence ID" value="EXI68891.1"/>
    <property type="molecule type" value="Genomic_DNA"/>
</dbReference>
<proteinExistence type="predicted"/>
<accession>A0A011N1W6</accession>
<gene>
    <name evidence="1" type="ORF">AW08_00716</name>
</gene>
<comment type="caution">
    <text evidence="1">The sequence shown here is derived from an EMBL/GenBank/DDBJ whole genome shotgun (WGS) entry which is preliminary data.</text>
</comment>
<protein>
    <recommendedName>
        <fullName evidence="3">Transposase</fullName>
    </recommendedName>
</protein>
<evidence type="ECO:0000313" key="2">
    <source>
        <dbReference type="Proteomes" id="UP000020218"/>
    </source>
</evidence>
<dbReference type="AlphaFoldDB" id="A0A011N1W6"/>
<dbReference type="STRING" id="1454001.AW08_00716"/>
<name>A0A011N1W6_9PROT</name>
<sequence>MLPSGFKRIRHYGLLAPAAKATKLALARQALSVPAPDAVITATVEDFLQRVGRAQWARCPHCHDGRFVPTAAIPALRQAMPQSASVRGPP</sequence>
<dbReference type="Proteomes" id="UP000020218">
    <property type="component" value="Unassembled WGS sequence"/>
</dbReference>
<reference evidence="1" key="1">
    <citation type="submission" date="2014-02" db="EMBL/GenBank/DDBJ databases">
        <title>Expanding our view of genomic diversity in Candidatus Accumulibacter clades.</title>
        <authorList>
            <person name="Skennerton C.T."/>
            <person name="Barr J.J."/>
            <person name="Slater F.R."/>
            <person name="Bond P.L."/>
            <person name="Tyson G.W."/>
        </authorList>
    </citation>
    <scope>NUCLEOTIDE SEQUENCE [LARGE SCALE GENOMIC DNA]</scope>
</reference>
<evidence type="ECO:0008006" key="3">
    <source>
        <dbReference type="Google" id="ProtNLM"/>
    </source>
</evidence>